<feature type="region of interest" description="Disordered" evidence="1">
    <location>
        <begin position="343"/>
        <end position="375"/>
    </location>
</feature>
<comment type="caution">
    <text evidence="2">The sequence shown here is derived from an EMBL/GenBank/DDBJ whole genome shotgun (WGS) entry which is preliminary data.</text>
</comment>
<dbReference type="EMBL" id="BGZK01002363">
    <property type="protein sequence ID" value="GBP93316.1"/>
    <property type="molecule type" value="Genomic_DNA"/>
</dbReference>
<proteinExistence type="predicted"/>
<dbReference type="Proteomes" id="UP000299102">
    <property type="component" value="Unassembled WGS sequence"/>
</dbReference>
<evidence type="ECO:0000313" key="2">
    <source>
        <dbReference type="EMBL" id="GBP93316.1"/>
    </source>
</evidence>
<protein>
    <submittedName>
        <fullName evidence="2">Uncharacterized protein</fullName>
    </submittedName>
</protein>
<feature type="compositionally biased region" description="Low complexity" evidence="1">
    <location>
        <begin position="230"/>
        <end position="243"/>
    </location>
</feature>
<dbReference type="OrthoDB" id="446014at2759"/>
<accession>A0A4C1ZXX7</accession>
<evidence type="ECO:0000256" key="1">
    <source>
        <dbReference type="SAM" id="MobiDB-lite"/>
    </source>
</evidence>
<organism evidence="2 3">
    <name type="scientific">Eumeta variegata</name>
    <name type="common">Bagworm moth</name>
    <name type="synonym">Eumeta japonica</name>
    <dbReference type="NCBI Taxonomy" id="151549"/>
    <lineage>
        <taxon>Eukaryota</taxon>
        <taxon>Metazoa</taxon>
        <taxon>Ecdysozoa</taxon>
        <taxon>Arthropoda</taxon>
        <taxon>Hexapoda</taxon>
        <taxon>Insecta</taxon>
        <taxon>Pterygota</taxon>
        <taxon>Neoptera</taxon>
        <taxon>Endopterygota</taxon>
        <taxon>Lepidoptera</taxon>
        <taxon>Glossata</taxon>
        <taxon>Ditrysia</taxon>
        <taxon>Tineoidea</taxon>
        <taxon>Psychidae</taxon>
        <taxon>Oiketicinae</taxon>
        <taxon>Eumeta</taxon>
    </lineage>
</organism>
<name>A0A4C1ZXX7_EUMVA</name>
<feature type="region of interest" description="Disordered" evidence="1">
    <location>
        <begin position="213"/>
        <end position="280"/>
    </location>
</feature>
<reference evidence="2 3" key="1">
    <citation type="journal article" date="2019" name="Commun. Biol.">
        <title>The bagworm genome reveals a unique fibroin gene that provides high tensile strength.</title>
        <authorList>
            <person name="Kono N."/>
            <person name="Nakamura H."/>
            <person name="Ohtoshi R."/>
            <person name="Tomita M."/>
            <person name="Numata K."/>
            <person name="Arakawa K."/>
        </authorList>
    </citation>
    <scope>NUCLEOTIDE SEQUENCE [LARGE SCALE GENOMIC DNA]</scope>
</reference>
<dbReference type="AlphaFoldDB" id="A0A4C1ZXX7"/>
<feature type="compositionally biased region" description="Low complexity" evidence="1">
    <location>
        <begin position="253"/>
        <end position="280"/>
    </location>
</feature>
<evidence type="ECO:0000313" key="3">
    <source>
        <dbReference type="Proteomes" id="UP000299102"/>
    </source>
</evidence>
<dbReference type="STRING" id="151549.A0A4C1ZXX7"/>
<gene>
    <name evidence="2" type="ORF">EVAR_67959_1</name>
</gene>
<feature type="region of interest" description="Disordered" evidence="1">
    <location>
        <begin position="35"/>
        <end position="65"/>
    </location>
</feature>
<keyword evidence="3" id="KW-1185">Reference proteome</keyword>
<sequence length="375" mass="41264">MSSTLSKIHVTNSTGLSLNERFTAISTQPKVVTNIGTGHRSRSRSRSVQRQIPAAMSSDRNSSRANQRLLAQLQRKHKVQAALKLKRRSMRTVGGGTYGNGNGSVRIRRGSVKAFRVGANGKPIRTNSLAVLQRNLANRLGPRRPTVGGAAQRVAKRNLDRQRYHNNGVGSGSLTGATIIIVVAHVVDLVHVYNQELYVTALAPVTRTICHTQQQNENVRSRSRSRTRKGQVGQQRQQGQRNGRAPRGRSMQRRGSNNNGQRGTNSSNNNNNNNGKTHNNGVDAVAAAQHVVAMALVLVIKSISLNEKPRHSFFFWAAGHNGVLETYRCIITRFAAQPLQEDVGTPLSSRKRLTKHQPPISAQNTDDQLRLPFES</sequence>